<dbReference type="Gene3D" id="3.40.50.720">
    <property type="entry name" value="NAD(P)-binding Rossmann-like Domain"/>
    <property type="match status" value="1"/>
</dbReference>
<dbReference type="EC" id="1.1.1.133" evidence="2"/>
<accession>A0A7X0IAG8</accession>
<dbReference type="CDD" id="cd05254">
    <property type="entry name" value="dTDP_HR_like_SDR_e"/>
    <property type="match status" value="1"/>
</dbReference>
<comment type="function">
    <text evidence="2">Catalyzes the reduction of dTDP-6-deoxy-L-lyxo-4-hexulose to yield dTDP-L-rhamnose.</text>
</comment>
<proteinExistence type="inferred from homology"/>
<dbReference type="NCBIfam" id="TIGR01214">
    <property type="entry name" value="rmlD"/>
    <property type="match status" value="1"/>
</dbReference>
<comment type="pathway">
    <text evidence="2">Carbohydrate biosynthesis; dTDP-L-rhamnose biosynthesis.</text>
</comment>
<protein>
    <recommendedName>
        <fullName evidence="2">dTDP-4-dehydrorhamnose reductase</fullName>
        <ecNumber evidence="2">1.1.1.133</ecNumber>
    </recommendedName>
</protein>
<comment type="similarity">
    <text evidence="1 2">Belongs to the dTDP-4-dehydrorhamnose reductase family.</text>
</comment>
<keyword evidence="2 4" id="KW-0560">Oxidoreductase</keyword>
<evidence type="ECO:0000259" key="3">
    <source>
        <dbReference type="Pfam" id="PF04321"/>
    </source>
</evidence>
<evidence type="ECO:0000256" key="2">
    <source>
        <dbReference type="RuleBase" id="RU364082"/>
    </source>
</evidence>
<gene>
    <name evidence="4" type="ORF">BJ992_000906</name>
</gene>
<reference evidence="4 5" key="1">
    <citation type="submission" date="2020-08" db="EMBL/GenBank/DDBJ databases">
        <title>Sequencing the genomes of 1000 actinobacteria strains.</title>
        <authorList>
            <person name="Klenk H.-P."/>
        </authorList>
    </citation>
    <scope>NUCLEOTIDE SEQUENCE [LARGE SCALE GENOMIC DNA]</scope>
    <source>
        <strain evidence="4 5">DSM 44936</strain>
    </source>
</reference>
<dbReference type="EMBL" id="JACHIU010000001">
    <property type="protein sequence ID" value="MBB6471475.1"/>
    <property type="molecule type" value="Genomic_DNA"/>
</dbReference>
<dbReference type="Proteomes" id="UP000555564">
    <property type="component" value="Unassembled WGS sequence"/>
</dbReference>
<dbReference type="GO" id="GO:0005829">
    <property type="term" value="C:cytosol"/>
    <property type="evidence" value="ECO:0007669"/>
    <property type="project" value="TreeGrafter"/>
</dbReference>
<dbReference type="InterPro" id="IPR005913">
    <property type="entry name" value="dTDP_dehydrorham_reduct"/>
</dbReference>
<feature type="domain" description="RmlD-like substrate binding" evidence="3">
    <location>
        <begin position="5"/>
        <end position="279"/>
    </location>
</feature>
<dbReference type="UniPathway" id="UPA00124"/>
<dbReference type="PANTHER" id="PTHR10491">
    <property type="entry name" value="DTDP-4-DEHYDRORHAMNOSE REDUCTASE"/>
    <property type="match status" value="1"/>
</dbReference>
<evidence type="ECO:0000313" key="5">
    <source>
        <dbReference type="Proteomes" id="UP000555564"/>
    </source>
</evidence>
<keyword evidence="2" id="KW-0521">NADP</keyword>
<dbReference type="RefSeq" id="WP_343072499.1">
    <property type="nucleotide sequence ID" value="NZ_BAAALO010000057.1"/>
</dbReference>
<dbReference type="InterPro" id="IPR029903">
    <property type="entry name" value="RmlD-like-bd"/>
</dbReference>
<name>A0A7X0IAG8_9ACTN</name>
<dbReference type="PANTHER" id="PTHR10491:SF4">
    <property type="entry name" value="METHIONINE ADENOSYLTRANSFERASE 2 SUBUNIT BETA"/>
    <property type="match status" value="1"/>
</dbReference>
<dbReference type="GO" id="GO:0008831">
    <property type="term" value="F:dTDP-4-dehydrorhamnose reductase activity"/>
    <property type="evidence" value="ECO:0007669"/>
    <property type="project" value="UniProtKB-EC"/>
</dbReference>
<keyword evidence="5" id="KW-1185">Reference proteome</keyword>
<dbReference type="Pfam" id="PF04321">
    <property type="entry name" value="RmlD_sub_bind"/>
    <property type="match status" value="1"/>
</dbReference>
<dbReference type="SUPFAM" id="SSF51735">
    <property type="entry name" value="NAD(P)-binding Rossmann-fold domains"/>
    <property type="match status" value="1"/>
</dbReference>
<organism evidence="4 5">
    <name type="scientific">Sphaerisporangium rubeum</name>
    <dbReference type="NCBI Taxonomy" id="321317"/>
    <lineage>
        <taxon>Bacteria</taxon>
        <taxon>Bacillati</taxon>
        <taxon>Actinomycetota</taxon>
        <taxon>Actinomycetes</taxon>
        <taxon>Streptosporangiales</taxon>
        <taxon>Streptosporangiaceae</taxon>
        <taxon>Sphaerisporangium</taxon>
    </lineage>
</organism>
<dbReference type="GO" id="GO:0019305">
    <property type="term" value="P:dTDP-rhamnose biosynthetic process"/>
    <property type="evidence" value="ECO:0007669"/>
    <property type="project" value="UniProtKB-UniPathway"/>
</dbReference>
<sequence>MNRPLVTGAGGMLGHAVVAALAADPSGPRFTAYDRGGLDLLDPAAVRDVIGRDRPDVVVNCAGSTAVDDAEIDEASATAINGDAVRTLAEVCADAGATLVHVSTDYVFDGTARTPYAEDAPPAPVSAYGRGKLAGERAVLSTGAGYVVRTAWLYGGPRRDFVSTMIALEAERETVGAVADQVGQPTWAGDLAAQLLLLARSGAAPGVYHGTNGGTATWYDLAREVFTLLGADPDRVRPVGSDAFPRPAARPAYSVLGHDRWAEAGLGPMRHWRDALHAAWPSMRHARQGPSMAGGRT</sequence>
<evidence type="ECO:0000256" key="1">
    <source>
        <dbReference type="ARBA" id="ARBA00010944"/>
    </source>
</evidence>
<evidence type="ECO:0000313" key="4">
    <source>
        <dbReference type="EMBL" id="MBB6471475.1"/>
    </source>
</evidence>
<dbReference type="InterPro" id="IPR036291">
    <property type="entry name" value="NAD(P)-bd_dom_sf"/>
</dbReference>
<dbReference type="AlphaFoldDB" id="A0A7X0IAG8"/>
<dbReference type="Gene3D" id="3.90.25.10">
    <property type="entry name" value="UDP-galactose 4-epimerase, domain 1"/>
    <property type="match status" value="1"/>
</dbReference>
<comment type="caution">
    <text evidence="4">The sequence shown here is derived from an EMBL/GenBank/DDBJ whole genome shotgun (WGS) entry which is preliminary data.</text>
</comment>